<evidence type="ECO:0000313" key="3">
    <source>
        <dbReference type="Proteomes" id="UP000178510"/>
    </source>
</evidence>
<name>A0A1G2KXG1_9BACT</name>
<evidence type="ECO:0000313" key="2">
    <source>
        <dbReference type="EMBL" id="OHA03894.1"/>
    </source>
</evidence>
<comment type="caution">
    <text evidence="2">The sequence shown here is derived from an EMBL/GenBank/DDBJ whole genome shotgun (WGS) entry which is preliminary data.</text>
</comment>
<sequence>MIQELSPINQKEAYARETRREHDTLLAHALGKPRYSRDMEEENPSAVWLHRLDAADMYDSFGFINHGELARVSAGEMMREEMAAERVAAANNAETRIEKELKRGNLRIADADLERSSEQFKIHLQPQKEYAADVFARLIQCLADDEELRALIPIFKASVAENPVRDDAGEPVPEVVLYTPSYEAMQKAVDKLQRYFAGWEARGSGDAPRFNWKVNDLMYVAQSGGDFKNALRKQGMLDAYYDENYNYAFRRGTGIYSREPIRVIRQSESFDELYAALDKLGGLTGSKRPYSSEELKVIIEGVRRGKLPLRGVTESGGLHDKVRDLLAEKNEAAG</sequence>
<dbReference type="STRING" id="1802274.A3J58_00190"/>
<reference evidence="2 3" key="1">
    <citation type="journal article" date="2016" name="Nat. Commun.">
        <title>Thousands of microbial genomes shed light on interconnected biogeochemical processes in an aquifer system.</title>
        <authorList>
            <person name="Anantharaman K."/>
            <person name="Brown C.T."/>
            <person name="Hug L.A."/>
            <person name="Sharon I."/>
            <person name="Castelle C.J."/>
            <person name="Probst A.J."/>
            <person name="Thomas B.C."/>
            <person name="Singh A."/>
            <person name="Wilkins M.J."/>
            <person name="Karaoz U."/>
            <person name="Brodie E.L."/>
            <person name="Williams K.H."/>
            <person name="Hubbard S.S."/>
            <person name="Banfield J.F."/>
        </authorList>
    </citation>
    <scope>NUCLEOTIDE SEQUENCE [LARGE SCALE GENOMIC DNA]</scope>
</reference>
<dbReference type="EMBL" id="MHQM01000017">
    <property type="protein sequence ID" value="OHA03894.1"/>
    <property type="molecule type" value="Genomic_DNA"/>
</dbReference>
<dbReference type="Proteomes" id="UP000178510">
    <property type="component" value="Unassembled WGS sequence"/>
</dbReference>
<feature type="region of interest" description="Disordered" evidence="1">
    <location>
        <begin position="1"/>
        <end position="20"/>
    </location>
</feature>
<accession>A0A1G2KXG1</accession>
<evidence type="ECO:0000256" key="1">
    <source>
        <dbReference type="SAM" id="MobiDB-lite"/>
    </source>
</evidence>
<protein>
    <submittedName>
        <fullName evidence="2">Uncharacterized protein</fullName>
    </submittedName>
</protein>
<gene>
    <name evidence="2" type="ORF">A3J58_00190</name>
</gene>
<dbReference type="AlphaFoldDB" id="A0A1G2KXG1"/>
<proteinExistence type="predicted"/>
<organism evidence="2 3">
    <name type="scientific">Candidatus Sungbacteria bacterium RIFCSPHIGHO2_02_FULL_52_23</name>
    <dbReference type="NCBI Taxonomy" id="1802274"/>
    <lineage>
        <taxon>Bacteria</taxon>
        <taxon>Candidatus Sungiibacteriota</taxon>
    </lineage>
</organism>